<dbReference type="PANTHER" id="PTHR23519:SF1">
    <property type="entry name" value="AUTOPHAGY-RELATED PROTEIN 22"/>
    <property type="match status" value="1"/>
</dbReference>
<keyword evidence="5 6" id="KW-0472">Membrane</keyword>
<dbReference type="SUPFAM" id="SSF103473">
    <property type="entry name" value="MFS general substrate transporter"/>
    <property type="match status" value="1"/>
</dbReference>
<dbReference type="InterPro" id="IPR020846">
    <property type="entry name" value="MFS_dom"/>
</dbReference>
<evidence type="ECO:0000313" key="10">
    <source>
        <dbReference type="Proteomes" id="UP000031594"/>
    </source>
</evidence>
<evidence type="ECO:0000256" key="1">
    <source>
        <dbReference type="ARBA" id="ARBA00004127"/>
    </source>
</evidence>
<dbReference type="PROSITE" id="PS50850">
    <property type="entry name" value="MFS"/>
    <property type="match status" value="1"/>
</dbReference>
<evidence type="ECO:0000256" key="5">
    <source>
        <dbReference type="ARBA" id="ARBA00023136"/>
    </source>
</evidence>
<dbReference type="EMBL" id="CP037899">
    <property type="protein sequence ID" value="QDQ41543.1"/>
    <property type="molecule type" value="Genomic_DNA"/>
</dbReference>
<feature type="transmembrane region" description="Helical" evidence="6">
    <location>
        <begin position="61"/>
        <end position="82"/>
    </location>
</feature>
<gene>
    <name evidence="8" type="ORF">A946_09540</name>
    <name evidence="9" type="ORF">kam1_289</name>
</gene>
<dbReference type="InterPro" id="IPR050495">
    <property type="entry name" value="ATG22/LtaA_families"/>
</dbReference>
<feature type="transmembrane region" description="Helical" evidence="6">
    <location>
        <begin position="370"/>
        <end position="393"/>
    </location>
</feature>
<dbReference type="OrthoDB" id="9768783at2"/>
<reference evidence="8 10" key="1">
    <citation type="submission" date="2014-08" db="EMBL/GenBank/DDBJ databases">
        <title>Methylacidiphilum kamchatkense strain Kam1 draft genome sequence.</title>
        <authorList>
            <person name="Birkeland N.-K."/>
            <person name="Erikstad H.A."/>
        </authorList>
    </citation>
    <scope>NUCLEOTIDE SEQUENCE [LARGE SCALE GENOMIC DNA]</scope>
    <source>
        <strain evidence="8 10">Kam1</strain>
    </source>
</reference>
<feature type="transmembrane region" description="Helical" evidence="6">
    <location>
        <begin position="245"/>
        <end position="271"/>
    </location>
</feature>
<dbReference type="InterPro" id="IPR024671">
    <property type="entry name" value="Atg22-like"/>
</dbReference>
<dbReference type="Proteomes" id="UP000315925">
    <property type="component" value="Chromosome"/>
</dbReference>
<reference evidence="11" key="3">
    <citation type="submission" date="2019-03" db="EMBL/GenBank/DDBJ databases">
        <title>Complete genome of Methylacidiphilum kamchatkense Kam1.</title>
        <authorList>
            <person name="Kruse T."/>
            <person name="Murarilal Ratnadevi C."/>
            <person name="Erikstad H.-A."/>
            <person name="Birkeland N.-K."/>
        </authorList>
    </citation>
    <scope>NUCLEOTIDE SEQUENCE [LARGE SCALE GENOMIC DNA]</scope>
    <source>
        <strain evidence="11">kam1</strain>
    </source>
</reference>
<keyword evidence="10" id="KW-1185">Reference proteome</keyword>
<feature type="transmembrane region" description="Helical" evidence="6">
    <location>
        <begin position="336"/>
        <end position="358"/>
    </location>
</feature>
<protein>
    <submittedName>
        <fullName evidence="8">MFS transporter permease</fullName>
    </submittedName>
    <submittedName>
        <fullName evidence="9">UMF1 family MFS transporter</fullName>
    </submittedName>
</protein>
<comment type="subcellular location">
    <subcellularLocation>
        <location evidence="1">Endomembrane system</location>
        <topology evidence="1">Multi-pass membrane protein</topology>
    </subcellularLocation>
</comment>
<dbReference type="AlphaFoldDB" id="A0A0C1RJ69"/>
<evidence type="ECO:0000256" key="4">
    <source>
        <dbReference type="ARBA" id="ARBA00022989"/>
    </source>
</evidence>
<evidence type="ECO:0000256" key="2">
    <source>
        <dbReference type="ARBA" id="ARBA00022448"/>
    </source>
</evidence>
<feature type="transmembrane region" description="Helical" evidence="6">
    <location>
        <begin position="399"/>
        <end position="420"/>
    </location>
</feature>
<evidence type="ECO:0000256" key="6">
    <source>
        <dbReference type="SAM" id="Phobius"/>
    </source>
</evidence>
<dbReference type="Pfam" id="PF11700">
    <property type="entry name" value="ATG22"/>
    <property type="match status" value="1"/>
</dbReference>
<evidence type="ECO:0000256" key="3">
    <source>
        <dbReference type="ARBA" id="ARBA00022692"/>
    </source>
</evidence>
<keyword evidence="2" id="KW-0813">Transport</keyword>
<dbReference type="InterPro" id="IPR036259">
    <property type="entry name" value="MFS_trans_sf"/>
</dbReference>
<keyword evidence="3 6" id="KW-0812">Transmembrane</keyword>
<feature type="transmembrane region" description="Helical" evidence="6">
    <location>
        <begin position="163"/>
        <end position="182"/>
    </location>
</feature>
<feature type="transmembrane region" description="Helical" evidence="6">
    <location>
        <begin position="315"/>
        <end position="330"/>
    </location>
</feature>
<dbReference type="PANTHER" id="PTHR23519">
    <property type="entry name" value="AUTOPHAGY-RELATED PROTEIN 22"/>
    <property type="match status" value="1"/>
</dbReference>
<reference evidence="9" key="2">
    <citation type="journal article" date="2019" name="BMC Genomics">
        <title>Complete genome sequence analysis of the thermoacidophilic verrucomicrobial methanotroph 'Candidatus Methylacidiphilum kamchatkense' strain Kam1 and comparison with its closest relatives.</title>
        <authorList>
            <person name="Kruse T."/>
            <person name="Ratnadevi C.M."/>
            <person name="Erikstad H.A."/>
            <person name="Birkeland N.K."/>
        </authorList>
    </citation>
    <scope>NUCLEOTIDE SEQUENCE</scope>
    <source>
        <strain evidence="9">Kam1</strain>
    </source>
</reference>
<sequence length="437" mass="48080">MIAFKKKGNSQQIPKEAGLLERISWCAFDFSNSAFSTVVVDLVFSLYFIRIICAHRTDATFLITFTTFLNQLLVGLLLPLVGTFSDVTGKRKEIVLVFFILCTLTTAYLGTTGEGDVWKGLITYAIAHISFSFSESLVASFLPEIAPESMLGRISGWSRAAGNLGAFISLMTIYPLLSAGFIQSNVDHIRLCFPLVALIYALAGLPFFLNTHQRTPGSQANFSIALKNFYSRTAQMIPSLLKQKYVLLFFLAFFLYSSGATVIMVVIAVYSQMQLGVSGAEQIWLFLTLQIGSAIGAFIFGFLEDTFGPKRTLQLNVGLWFVCVALTLFLDQKWLFFLVTFLIGTANGSLYSVSRALMGLISPPEQVGEYFGLWGLVGRLASGIGPLVFGLLFEINKSFQTPLFAPLVFFGLGLFGLIFLPNQKPTKIESKMPAHGS</sequence>
<dbReference type="Gene3D" id="1.20.1250.20">
    <property type="entry name" value="MFS general substrate transporter like domains"/>
    <property type="match status" value="2"/>
</dbReference>
<feature type="transmembrane region" description="Helical" evidence="6">
    <location>
        <begin position="94"/>
        <end position="110"/>
    </location>
</feature>
<feature type="transmembrane region" description="Helical" evidence="6">
    <location>
        <begin position="283"/>
        <end position="303"/>
    </location>
</feature>
<dbReference type="KEGG" id="mkc:kam1_289"/>
<dbReference type="Proteomes" id="UP000031594">
    <property type="component" value="Unassembled WGS sequence"/>
</dbReference>
<feature type="transmembrane region" description="Helical" evidence="6">
    <location>
        <begin position="188"/>
        <end position="209"/>
    </location>
</feature>
<organism evidence="9 11">
    <name type="scientific">Methylacidiphilum kamchatkense Kam1</name>
    <dbReference type="NCBI Taxonomy" id="1202785"/>
    <lineage>
        <taxon>Bacteria</taxon>
        <taxon>Pseudomonadati</taxon>
        <taxon>Verrucomicrobiota</taxon>
        <taxon>Methylacidiphilae</taxon>
        <taxon>Methylacidiphilales</taxon>
        <taxon>Methylacidiphilaceae</taxon>
        <taxon>Methylacidiphilum (ex Ratnadevi et al. 2023)</taxon>
    </lineage>
</organism>
<evidence type="ECO:0000313" key="9">
    <source>
        <dbReference type="EMBL" id="QDQ41543.1"/>
    </source>
</evidence>
<dbReference type="RefSeq" id="WP_039721978.1">
    <property type="nucleotide sequence ID" value="NZ_CP037899.1"/>
</dbReference>
<proteinExistence type="predicted"/>
<feature type="domain" description="Major facilitator superfamily (MFS) profile" evidence="7">
    <location>
        <begin position="245"/>
        <end position="437"/>
    </location>
</feature>
<keyword evidence="4 6" id="KW-1133">Transmembrane helix</keyword>
<feature type="transmembrane region" description="Helical" evidence="6">
    <location>
        <begin position="30"/>
        <end position="49"/>
    </location>
</feature>
<dbReference type="GO" id="GO:0022857">
    <property type="term" value="F:transmembrane transporter activity"/>
    <property type="evidence" value="ECO:0007669"/>
    <property type="project" value="InterPro"/>
</dbReference>
<evidence type="ECO:0000313" key="8">
    <source>
        <dbReference type="EMBL" id="KIE58127.1"/>
    </source>
</evidence>
<evidence type="ECO:0000313" key="11">
    <source>
        <dbReference type="Proteomes" id="UP000315925"/>
    </source>
</evidence>
<accession>A0A0C1RJ69</accession>
<evidence type="ECO:0000259" key="7">
    <source>
        <dbReference type="PROSITE" id="PS50850"/>
    </source>
</evidence>
<dbReference type="GO" id="GO:0012505">
    <property type="term" value="C:endomembrane system"/>
    <property type="evidence" value="ECO:0007669"/>
    <property type="project" value="UniProtKB-SubCell"/>
</dbReference>
<dbReference type="EMBL" id="JQNX01000007">
    <property type="protein sequence ID" value="KIE58127.1"/>
    <property type="molecule type" value="Genomic_DNA"/>
</dbReference>
<name>A0A0C1RJ69_9BACT</name>